<name>A0A3M8AAW6_9MICO</name>
<keyword evidence="1" id="KW-0472">Membrane</keyword>
<feature type="transmembrane region" description="Helical" evidence="1">
    <location>
        <begin position="104"/>
        <end position="123"/>
    </location>
</feature>
<keyword evidence="1" id="KW-0812">Transmembrane</keyword>
<feature type="transmembrane region" description="Helical" evidence="1">
    <location>
        <begin position="48"/>
        <end position="68"/>
    </location>
</feature>
<evidence type="ECO:0000256" key="1">
    <source>
        <dbReference type="SAM" id="Phobius"/>
    </source>
</evidence>
<sequence length="124" mass="13091">MTEHDLIAAWRASRWHIIAAQLAPTFLLALTVWFLMLGLGQAALATKLAAAGILLASGVLGAVAQISAADEGLAVVEDLRALPPVTALGRRVAASAFWMQVVKFVAPTIFVLIYLVLLVAIFLG</sequence>
<dbReference type="AlphaFoldDB" id="A0A3M8AAW6"/>
<feature type="transmembrane region" description="Helical" evidence="1">
    <location>
        <begin position="15"/>
        <end position="36"/>
    </location>
</feature>
<keyword evidence="3" id="KW-1185">Reference proteome</keyword>
<protein>
    <submittedName>
        <fullName evidence="2">Uncharacterized protein</fullName>
    </submittedName>
</protein>
<comment type="caution">
    <text evidence="2">The sequence shown here is derived from an EMBL/GenBank/DDBJ whole genome shotgun (WGS) entry which is preliminary data.</text>
</comment>
<keyword evidence="1" id="KW-1133">Transmembrane helix</keyword>
<dbReference type="EMBL" id="RHHB01000020">
    <property type="protein sequence ID" value="RNB48389.1"/>
    <property type="molecule type" value="Genomic_DNA"/>
</dbReference>
<dbReference type="Proteomes" id="UP000275048">
    <property type="component" value="Unassembled WGS sequence"/>
</dbReference>
<gene>
    <name evidence="2" type="ORF">EDM22_11225</name>
</gene>
<dbReference type="OrthoDB" id="5193693at2"/>
<evidence type="ECO:0000313" key="3">
    <source>
        <dbReference type="Proteomes" id="UP000275048"/>
    </source>
</evidence>
<proteinExistence type="predicted"/>
<dbReference type="RefSeq" id="WP_122937134.1">
    <property type="nucleotide sequence ID" value="NZ_JBHSNT010000008.1"/>
</dbReference>
<organism evidence="2 3">
    <name type="scientific">Agromyces tardus</name>
    <dbReference type="NCBI Taxonomy" id="2583849"/>
    <lineage>
        <taxon>Bacteria</taxon>
        <taxon>Bacillati</taxon>
        <taxon>Actinomycetota</taxon>
        <taxon>Actinomycetes</taxon>
        <taxon>Micrococcales</taxon>
        <taxon>Microbacteriaceae</taxon>
        <taxon>Agromyces</taxon>
    </lineage>
</organism>
<accession>A0A3M8AAW6</accession>
<evidence type="ECO:0000313" key="2">
    <source>
        <dbReference type="EMBL" id="RNB48389.1"/>
    </source>
</evidence>
<reference evidence="2 3" key="1">
    <citation type="submission" date="2018-10" db="EMBL/GenBank/DDBJ databases">
        <title>Isolation, diversity and antibacterial activity of antinobacteria from the wheat rhizosphere soil.</title>
        <authorList>
            <person name="Sun T."/>
        </authorList>
    </citation>
    <scope>NUCLEOTIDE SEQUENCE [LARGE SCALE GENOMIC DNA]</scope>
    <source>
        <strain evidence="2 3">SJ-23</strain>
    </source>
</reference>